<keyword evidence="4" id="KW-1185">Reference proteome</keyword>
<dbReference type="STRING" id="112234.SAMN05421768_11411"/>
<gene>
    <name evidence="1" type="ORF">EG359_10340</name>
    <name evidence="2" type="ORF">SAMN05421768_11411</name>
</gene>
<dbReference type="EMBL" id="FTNZ01000014">
    <property type="protein sequence ID" value="SIS61801.1"/>
    <property type="molecule type" value="Genomic_DNA"/>
</dbReference>
<dbReference type="RefSeq" id="WP_076357633.1">
    <property type="nucleotide sequence ID" value="NZ_CP033926.1"/>
</dbReference>
<evidence type="ECO:0000313" key="3">
    <source>
        <dbReference type="Proteomes" id="UP000186106"/>
    </source>
</evidence>
<dbReference type="Proteomes" id="UP000186106">
    <property type="component" value="Unassembled WGS sequence"/>
</dbReference>
<dbReference type="OrthoDB" id="8446601at2"/>
<dbReference type="EMBL" id="CP033926">
    <property type="protein sequence ID" value="AZA99997.1"/>
    <property type="molecule type" value="Genomic_DNA"/>
</dbReference>
<evidence type="ECO:0000313" key="4">
    <source>
        <dbReference type="Proteomes" id="UP000279541"/>
    </source>
</evidence>
<sequence length="253" mass="29990">MAVKGICKLCLNEKELTYEHFPPRSAFNRNTRFYRINSSDYYENFQKYNKSRKIKAKINQGGLGDYCLCEECNNYLGFSYVNDYVNFAKICFSIIKNSGEFKSISFKFKKEEVNLKYFLKQVVSIFICNNEAWFAQSYPELLNFVKDKNSSHLPEKYRFYLYLNEEGQLKNGNWSMTNIHGEICEFTFPPFGIILSINNSERIYEASEITTFKNYDDIFLDEFNITLNKYPTYSPFPLDFRSKEDFENGIYES</sequence>
<accession>A0A1N7KJK6</accession>
<reference evidence="1 4" key="2">
    <citation type="submission" date="2018-11" db="EMBL/GenBank/DDBJ databases">
        <title>Proposal to divide the Flavobacteriaceae and reorganize its genera based on Amino Acid Identity values calculated from whole genome sequences.</title>
        <authorList>
            <person name="Nicholson A.C."/>
            <person name="Gulvik C.A."/>
            <person name="Whitney A.M."/>
            <person name="Humrighouse B.W."/>
            <person name="Bell M."/>
            <person name="Holmes B."/>
            <person name="Steigerwalt A.G."/>
            <person name="Villarma A."/>
            <person name="Sheth M."/>
            <person name="Batra D."/>
            <person name="Pryor J."/>
            <person name="Bernardet J.-F."/>
            <person name="Hugo C."/>
            <person name="Kampfer P."/>
            <person name="Newman J."/>
            <person name="McQuiston J.R."/>
        </authorList>
    </citation>
    <scope>NUCLEOTIDE SEQUENCE [LARGE SCALE GENOMIC DNA]</scope>
    <source>
        <strain evidence="1 4">DSM 16927</strain>
    </source>
</reference>
<reference evidence="2 3" key="1">
    <citation type="submission" date="2017-01" db="EMBL/GenBank/DDBJ databases">
        <authorList>
            <person name="Mah S.A."/>
            <person name="Swanson W.J."/>
            <person name="Moy G.W."/>
            <person name="Vacquier V.D."/>
        </authorList>
    </citation>
    <scope>NUCLEOTIDE SEQUENCE [LARGE SCALE GENOMIC DNA]</scope>
    <source>
        <strain evidence="2 3">DSM 16927</strain>
    </source>
</reference>
<evidence type="ECO:0000313" key="2">
    <source>
        <dbReference type="EMBL" id="SIS61801.1"/>
    </source>
</evidence>
<dbReference type="Proteomes" id="UP000279541">
    <property type="component" value="Chromosome"/>
</dbReference>
<dbReference type="KEGG" id="cjt:EG359_10340"/>
<name>A0A1N7KJK6_9FLAO</name>
<proteinExistence type="predicted"/>
<dbReference type="AlphaFoldDB" id="A0A1N7KJK6"/>
<protein>
    <recommendedName>
        <fullName evidence="5">HNH endonuclease</fullName>
    </recommendedName>
</protein>
<evidence type="ECO:0000313" key="1">
    <source>
        <dbReference type="EMBL" id="AZA99997.1"/>
    </source>
</evidence>
<organism evidence="2 3">
    <name type="scientific">Chryseobacterium joostei</name>
    <dbReference type="NCBI Taxonomy" id="112234"/>
    <lineage>
        <taxon>Bacteria</taxon>
        <taxon>Pseudomonadati</taxon>
        <taxon>Bacteroidota</taxon>
        <taxon>Flavobacteriia</taxon>
        <taxon>Flavobacteriales</taxon>
        <taxon>Weeksellaceae</taxon>
        <taxon>Chryseobacterium group</taxon>
        <taxon>Chryseobacterium</taxon>
    </lineage>
</organism>
<evidence type="ECO:0008006" key="5">
    <source>
        <dbReference type="Google" id="ProtNLM"/>
    </source>
</evidence>